<comment type="caution">
    <text evidence="2">The sequence shown here is derived from an EMBL/GenBank/DDBJ whole genome shotgun (WGS) entry which is preliminary data.</text>
</comment>
<reference evidence="2 3" key="1">
    <citation type="journal article" date="2014" name="Genome Announc.">
        <title>Draft Genome Sequences of Marine Flavobacterium Nonlabens Strains NR17, NR24, NR27, NR32, NR33, and Ara13.</title>
        <authorList>
            <person name="Nakanishi M."/>
            <person name="Meirelles P."/>
            <person name="Suzuki R."/>
            <person name="Takatani N."/>
            <person name="Mino S."/>
            <person name="Suda W."/>
            <person name="Oshima K."/>
            <person name="Hattori M."/>
            <person name="Ohkuma M."/>
            <person name="Hosokawa M."/>
            <person name="Miyashita K."/>
            <person name="Thompson F.L."/>
            <person name="Niwa A."/>
            <person name="Sawabe T."/>
            <person name="Sawabe T."/>
        </authorList>
    </citation>
    <scope>NUCLEOTIDE SEQUENCE [LARGE SCALE GENOMIC DNA]</scope>
    <source>
        <strain evidence="3">JCM19275</strain>
    </source>
</reference>
<gene>
    <name evidence="2" type="ORF">JCM19275_112</name>
</gene>
<evidence type="ECO:0000313" key="3">
    <source>
        <dbReference type="Proteomes" id="UP000029647"/>
    </source>
</evidence>
<sequence>MKLKKNHTMYKLSVLSIAVSFVLLGNSCSTDEKQTVTTLKNLVLSDEFDVDGAPDPTLWGI</sequence>
<organism evidence="2 3">
    <name type="scientific">Nonlabens ulvanivorans</name>
    <name type="common">Persicivirga ulvanivorans</name>
    <dbReference type="NCBI Taxonomy" id="906888"/>
    <lineage>
        <taxon>Bacteria</taxon>
        <taxon>Pseudomonadati</taxon>
        <taxon>Bacteroidota</taxon>
        <taxon>Flavobacteriia</taxon>
        <taxon>Flavobacteriales</taxon>
        <taxon>Flavobacteriaceae</taxon>
        <taxon>Nonlabens</taxon>
    </lineage>
</organism>
<evidence type="ECO:0000256" key="1">
    <source>
        <dbReference type="SAM" id="SignalP"/>
    </source>
</evidence>
<dbReference type="Proteomes" id="UP000029647">
    <property type="component" value="Unassembled WGS sequence"/>
</dbReference>
<proteinExistence type="predicted"/>
<name>A0A090WI39_NONUL</name>
<dbReference type="EMBL" id="BBNT01000007">
    <property type="protein sequence ID" value="GAL75888.1"/>
    <property type="molecule type" value="Genomic_DNA"/>
</dbReference>
<accession>A0A090WI39</accession>
<feature type="chain" id="PRO_5001866084" evidence="1">
    <location>
        <begin position="26"/>
        <end position="61"/>
    </location>
</feature>
<evidence type="ECO:0000313" key="2">
    <source>
        <dbReference type="EMBL" id="GAL75888.1"/>
    </source>
</evidence>
<dbReference type="AlphaFoldDB" id="A0A090WI39"/>
<feature type="signal peptide" evidence="1">
    <location>
        <begin position="1"/>
        <end position="25"/>
    </location>
</feature>
<keyword evidence="1" id="KW-0732">Signal</keyword>
<protein>
    <submittedName>
        <fullName evidence="2">Uncharacterized protein</fullName>
    </submittedName>
</protein>